<dbReference type="EMBL" id="OV725080">
    <property type="protein sequence ID" value="CAH1398409.1"/>
    <property type="molecule type" value="Genomic_DNA"/>
</dbReference>
<dbReference type="AlphaFoldDB" id="A0A9P0MMD1"/>
<name>A0A9P0MMD1_NEZVI</name>
<protein>
    <submittedName>
        <fullName evidence="1">Uncharacterized protein</fullName>
    </submittedName>
</protein>
<proteinExistence type="predicted"/>
<accession>A0A9P0MMD1</accession>
<gene>
    <name evidence="1" type="ORF">NEZAVI_LOCUS8064</name>
</gene>
<organism evidence="1 2">
    <name type="scientific">Nezara viridula</name>
    <name type="common">Southern green stink bug</name>
    <name type="synonym">Cimex viridulus</name>
    <dbReference type="NCBI Taxonomy" id="85310"/>
    <lineage>
        <taxon>Eukaryota</taxon>
        <taxon>Metazoa</taxon>
        <taxon>Ecdysozoa</taxon>
        <taxon>Arthropoda</taxon>
        <taxon>Hexapoda</taxon>
        <taxon>Insecta</taxon>
        <taxon>Pterygota</taxon>
        <taxon>Neoptera</taxon>
        <taxon>Paraneoptera</taxon>
        <taxon>Hemiptera</taxon>
        <taxon>Heteroptera</taxon>
        <taxon>Panheteroptera</taxon>
        <taxon>Pentatomomorpha</taxon>
        <taxon>Pentatomoidea</taxon>
        <taxon>Pentatomidae</taxon>
        <taxon>Pentatominae</taxon>
        <taxon>Nezara</taxon>
    </lineage>
</organism>
<evidence type="ECO:0000313" key="2">
    <source>
        <dbReference type="Proteomes" id="UP001152798"/>
    </source>
</evidence>
<dbReference type="Proteomes" id="UP001152798">
    <property type="component" value="Chromosome 4"/>
</dbReference>
<evidence type="ECO:0000313" key="1">
    <source>
        <dbReference type="EMBL" id="CAH1398409.1"/>
    </source>
</evidence>
<reference evidence="1" key="1">
    <citation type="submission" date="2022-01" db="EMBL/GenBank/DDBJ databases">
        <authorList>
            <person name="King R."/>
        </authorList>
    </citation>
    <scope>NUCLEOTIDE SEQUENCE</scope>
</reference>
<keyword evidence="2" id="KW-1185">Reference proteome</keyword>
<sequence>MKSLVKSCRVYFSFQPVNFEEFFSKDFLPDLFPSTPGSVFDINDAPATLVIQSSEEYRILCMKKEGIETLTNKKNKLQMYVVY</sequence>